<evidence type="ECO:0000313" key="2">
    <source>
        <dbReference type="Proteomes" id="UP000695023"/>
    </source>
</evidence>
<keyword evidence="2" id="KW-1185">Reference proteome</keyword>
<proteinExistence type="predicted"/>
<gene>
    <name evidence="3" type="primary">bbc3</name>
</gene>
<dbReference type="CTD" id="27113"/>
<sequence length="255" mass="28524">MATCYRQVQTCRQPRRGSSENLHQATTDMARAQTIQSAGETPAGGNSSLPCHNTCRVELPCPLHTWPGMLNSTTTTPSSSGTSTGAIHIHHYHHHHHHLQPMQALYVSYPLSYSHPDDNDDPRVHQRLPAASPPNQRDLRCRGAPAPGDVSGERSDSSRQELQQPSSQLRPQSNMLPRNERPSWASPRRRAPGGEAVQEQEIRRVANQLRTIGDELNVTLLRRAHGGPHWHDFRDVCRGLLSFITQTLSTLYRLT</sequence>
<feature type="region of interest" description="Disordered" evidence="1">
    <location>
        <begin position="116"/>
        <end position="198"/>
    </location>
</feature>
<dbReference type="Proteomes" id="UP000695023">
    <property type="component" value="Unplaced"/>
</dbReference>
<dbReference type="AlphaFoldDB" id="A0A9Y3RKV4"/>
<accession>A0A9Y3RKV4</accession>
<organism evidence="2 3">
    <name type="scientific">Pundamilia nyererei</name>
    <dbReference type="NCBI Taxonomy" id="303518"/>
    <lineage>
        <taxon>Eukaryota</taxon>
        <taxon>Metazoa</taxon>
        <taxon>Chordata</taxon>
        <taxon>Craniata</taxon>
        <taxon>Vertebrata</taxon>
        <taxon>Euteleostomi</taxon>
        <taxon>Actinopterygii</taxon>
        <taxon>Neopterygii</taxon>
        <taxon>Teleostei</taxon>
        <taxon>Neoteleostei</taxon>
        <taxon>Acanthomorphata</taxon>
        <taxon>Ovalentaria</taxon>
        <taxon>Cichlomorphae</taxon>
        <taxon>Cichliformes</taxon>
        <taxon>Cichlidae</taxon>
        <taxon>African cichlids</taxon>
        <taxon>Pseudocrenilabrinae</taxon>
        <taxon>Haplochromini</taxon>
        <taxon>Pundamilia</taxon>
    </lineage>
</organism>
<name>A0A9Y3RKV4_9CICH</name>
<evidence type="ECO:0000313" key="3">
    <source>
        <dbReference type="RefSeq" id="XP_005745028.1"/>
    </source>
</evidence>
<protein>
    <submittedName>
        <fullName evidence="3">Bcl-2-binding component 3</fullName>
    </submittedName>
</protein>
<reference evidence="3" key="1">
    <citation type="submission" date="2025-08" db="UniProtKB">
        <authorList>
            <consortium name="RefSeq"/>
        </authorList>
    </citation>
    <scope>IDENTIFICATION</scope>
</reference>
<feature type="compositionally biased region" description="Low complexity" evidence="1">
    <location>
        <begin position="160"/>
        <end position="173"/>
    </location>
</feature>
<evidence type="ECO:0000256" key="1">
    <source>
        <dbReference type="SAM" id="MobiDB-lite"/>
    </source>
</evidence>
<dbReference type="RefSeq" id="XP_005745028.1">
    <property type="nucleotide sequence ID" value="XM_005744971.1"/>
</dbReference>